<dbReference type="PANTHER" id="PTHR30346">
    <property type="entry name" value="TRANSCRIPTIONAL DUAL REGULATOR HCAR-RELATED"/>
    <property type="match status" value="1"/>
</dbReference>
<dbReference type="Proteomes" id="UP000259975">
    <property type="component" value="Unassembled WGS sequence"/>
</dbReference>
<proteinExistence type="inferred from homology"/>
<dbReference type="Proteomes" id="UP000259497">
    <property type="component" value="Unassembled WGS sequence"/>
</dbReference>
<dbReference type="AlphaFoldDB" id="A0A0C7KER5"/>
<dbReference type="GO" id="GO:0003677">
    <property type="term" value="F:DNA binding"/>
    <property type="evidence" value="ECO:0007669"/>
    <property type="project" value="UniProtKB-KW"/>
</dbReference>
<evidence type="ECO:0000313" key="17">
    <source>
        <dbReference type="Proteomes" id="UP000479475"/>
    </source>
</evidence>
<dbReference type="SUPFAM" id="SSF53850">
    <property type="entry name" value="Periplasmic binding protein-like II"/>
    <property type="match status" value="1"/>
</dbReference>
<dbReference type="Pfam" id="PF03466">
    <property type="entry name" value="LysR_substrate"/>
    <property type="match status" value="1"/>
</dbReference>
<organism evidence="11 13">
    <name type="scientific">Klebsiella pneumoniae</name>
    <dbReference type="NCBI Taxonomy" id="573"/>
    <lineage>
        <taxon>Bacteria</taxon>
        <taxon>Pseudomonadati</taxon>
        <taxon>Pseudomonadota</taxon>
        <taxon>Gammaproteobacteria</taxon>
        <taxon>Enterobacterales</taxon>
        <taxon>Enterobacteriaceae</taxon>
        <taxon>Klebsiella/Raoultella group</taxon>
        <taxon>Klebsiella</taxon>
        <taxon>Klebsiella pneumoniae complex</taxon>
    </lineage>
</organism>
<reference evidence="6 17" key="3">
    <citation type="submission" date="2020-02" db="EMBL/GenBank/DDBJ databases">
        <title>Klebsiella pneumoniae genome sequencing and assembly.</title>
        <authorList>
            <person name="Starkova P.S."/>
            <person name="Sulyan O.S."/>
            <person name="Likholetova D.V."/>
            <person name="Ageevets V.A."/>
            <person name="Lazareva I.V."/>
            <person name="Sopova J.V."/>
            <person name="Sidorenko S.V."/>
        </authorList>
    </citation>
    <scope>NUCLEOTIDE SEQUENCE [LARGE SCALE GENOMIC DNA]</scope>
    <source>
        <strain evidence="6 17">2429</strain>
    </source>
</reference>
<evidence type="ECO:0000256" key="3">
    <source>
        <dbReference type="ARBA" id="ARBA00023125"/>
    </source>
</evidence>
<keyword evidence="4" id="KW-0804">Transcription</keyword>
<evidence type="ECO:0000313" key="6">
    <source>
        <dbReference type="EMBL" id="NGN74739.1"/>
    </source>
</evidence>
<dbReference type="RefSeq" id="WP_004179864.1">
    <property type="nucleotide sequence ID" value="NZ_AP018750.1"/>
</dbReference>
<dbReference type="Proteomes" id="UP000258253">
    <property type="component" value="Unassembled WGS sequence"/>
</dbReference>
<comment type="similarity">
    <text evidence="1">Belongs to the LysR transcriptional regulatory family.</text>
</comment>
<dbReference type="Gene3D" id="3.40.190.10">
    <property type="entry name" value="Periplasmic binding protein-like II"/>
    <property type="match status" value="2"/>
</dbReference>
<evidence type="ECO:0000313" key="11">
    <source>
        <dbReference type="EMBL" id="SYR40162.1"/>
    </source>
</evidence>
<dbReference type="EMBL" id="UKGE01000022">
    <property type="protein sequence ID" value="SXN33450.1"/>
    <property type="molecule type" value="Genomic_DNA"/>
</dbReference>
<dbReference type="EMBL" id="UIXM01000056">
    <property type="protein sequence ID" value="SVS30010.1"/>
    <property type="molecule type" value="Genomic_DNA"/>
</dbReference>
<dbReference type="GO" id="GO:0032993">
    <property type="term" value="C:protein-DNA complex"/>
    <property type="evidence" value="ECO:0007669"/>
    <property type="project" value="TreeGrafter"/>
</dbReference>
<dbReference type="InterPro" id="IPR036388">
    <property type="entry name" value="WH-like_DNA-bd_sf"/>
</dbReference>
<sequence>MELRQCRYFISVAKLGSISQAALELHIAQPALTRQMQKLEEDLRVTLFNRTGRGVQLTDAGSQFLVDAEILINNVTVIKERAVRASRGECGNISLALPVIQNAAPPITTLLKKFKKASPLVGITLHHLISEVQLSKIAEGELDAGFLLFRPLNDPLFAGIPVFKEKMLLAYPTEWKWPDNKEPRYLRELQNLDFIWLPRTAAPAWHDRLIHCFYDAGFTPRSVMHGVDAVSMLTLVSAGMGCTIVAEGMRHLAPSNVSFVVLEDLNIVQEWELVWRKDRCSEVLKSLINLI</sequence>
<dbReference type="PRINTS" id="PR00039">
    <property type="entry name" value="HTHLYSR"/>
</dbReference>
<dbReference type="PANTHER" id="PTHR30346:SF0">
    <property type="entry name" value="HCA OPERON TRANSCRIPTIONAL ACTIVATOR HCAR"/>
    <property type="match status" value="1"/>
</dbReference>
<dbReference type="CDD" id="cd08414">
    <property type="entry name" value="PBP2_LTTR_aromatics_like"/>
    <property type="match status" value="1"/>
</dbReference>
<evidence type="ECO:0000313" key="10">
    <source>
        <dbReference type="EMBL" id="SYH28790.1"/>
    </source>
</evidence>
<dbReference type="Proteomes" id="UP000255518">
    <property type="component" value="Unassembled WGS sequence"/>
</dbReference>
<dbReference type="GO" id="GO:0003700">
    <property type="term" value="F:DNA-binding transcription factor activity"/>
    <property type="evidence" value="ECO:0007669"/>
    <property type="project" value="InterPro"/>
</dbReference>
<evidence type="ECO:0000313" key="15">
    <source>
        <dbReference type="Proteomes" id="UP000259497"/>
    </source>
</evidence>
<dbReference type="InterPro" id="IPR036390">
    <property type="entry name" value="WH_DNA-bd_sf"/>
</dbReference>
<dbReference type="EMBL" id="UKUT01000002">
    <property type="protein sequence ID" value="SYH28790.1"/>
    <property type="molecule type" value="Genomic_DNA"/>
</dbReference>
<keyword evidence="2" id="KW-0805">Transcription regulation</keyword>
<evidence type="ECO:0000313" key="9">
    <source>
        <dbReference type="EMBL" id="SXN33450.1"/>
    </source>
</evidence>
<evidence type="ECO:0000259" key="5">
    <source>
        <dbReference type="PROSITE" id="PS50931"/>
    </source>
</evidence>
<dbReference type="SUPFAM" id="SSF46785">
    <property type="entry name" value="Winged helix' DNA-binding domain"/>
    <property type="match status" value="1"/>
</dbReference>
<name>A0A0C7KER5_KLEPN</name>
<evidence type="ECO:0000313" key="16">
    <source>
        <dbReference type="Proteomes" id="UP000259975"/>
    </source>
</evidence>
<keyword evidence="3" id="KW-0238">DNA-binding</keyword>
<evidence type="ECO:0000313" key="13">
    <source>
        <dbReference type="Proteomes" id="UP000258253"/>
    </source>
</evidence>
<dbReference type="KEGG" id="kpx:PMK1_04050"/>
<dbReference type="Pfam" id="PF00126">
    <property type="entry name" value="HTH_1"/>
    <property type="match status" value="1"/>
</dbReference>
<dbReference type="EMBL" id="UGKT01000001">
    <property type="protein sequence ID" value="STT03527.1"/>
    <property type="molecule type" value="Genomic_DNA"/>
</dbReference>
<dbReference type="InterPro" id="IPR000847">
    <property type="entry name" value="LysR_HTH_N"/>
</dbReference>
<evidence type="ECO:0000256" key="4">
    <source>
        <dbReference type="ARBA" id="ARBA00023163"/>
    </source>
</evidence>
<protein>
    <submittedName>
        <fullName evidence="11">LysR family transcriptional regulator</fullName>
    </submittedName>
</protein>
<accession>A0A0C7KER5</accession>
<dbReference type="InterPro" id="IPR005119">
    <property type="entry name" value="LysR_subst-bd"/>
</dbReference>
<dbReference type="Proteomes" id="UP000258673">
    <property type="component" value="Unassembled WGS sequence"/>
</dbReference>
<dbReference type="Proteomes" id="UP000479475">
    <property type="component" value="Unassembled WGS sequence"/>
</dbReference>
<dbReference type="PROSITE" id="PS50931">
    <property type="entry name" value="HTH_LYSR"/>
    <property type="match status" value="1"/>
</dbReference>
<feature type="domain" description="HTH lysR-type" evidence="5">
    <location>
        <begin position="1"/>
        <end position="58"/>
    </location>
</feature>
<reference evidence="13 14" key="2">
    <citation type="submission" date="2018-08" db="EMBL/GenBank/DDBJ databases">
        <authorList>
            <consortium name="Pathogen Informatics"/>
        </authorList>
    </citation>
    <scope>NUCLEOTIDE SEQUENCE [LARGE SCALE GENOMIC DNA]</scope>
    <source>
        <strain evidence="9 16">EuSCAPE_AT029</strain>
        <strain evidence="8 15">EuSCAPE_GR114</strain>
        <strain evidence="11 13">EuSCAPE_HU047</strain>
        <strain evidence="10 14">EuSCAPE_IT093</strain>
    </source>
</reference>
<gene>
    <name evidence="11" type="primary">tfdR</name>
    <name evidence="6" type="ORF">G4V31_21765</name>
    <name evidence="7" type="ORF">NCTC13443_03892</name>
    <name evidence="9" type="ORF">SAMEA3499901_04506</name>
    <name evidence="10" type="ORF">SAMEA3515122_01274</name>
    <name evidence="11" type="ORF">SAMEA3538828_02717</name>
    <name evidence="8" type="ORF">SAMEA3649733_05776</name>
</gene>
<dbReference type="EMBL" id="JAAKYD010000023">
    <property type="protein sequence ID" value="NGN74739.1"/>
    <property type="molecule type" value="Genomic_DNA"/>
</dbReference>
<evidence type="ECO:0000313" key="7">
    <source>
        <dbReference type="EMBL" id="STT03527.1"/>
    </source>
</evidence>
<reference evidence="7 12" key="1">
    <citation type="submission" date="2018-06" db="EMBL/GenBank/DDBJ databases">
        <authorList>
            <consortium name="Pathogen Informatics"/>
            <person name="Doyle S."/>
        </authorList>
    </citation>
    <scope>NUCLEOTIDE SEQUENCE [LARGE SCALE GENOMIC DNA]</scope>
    <source>
        <strain evidence="7 12">NCTC13443</strain>
    </source>
</reference>
<dbReference type="EMBL" id="ULCI01000010">
    <property type="protein sequence ID" value="SYR40162.1"/>
    <property type="molecule type" value="Genomic_DNA"/>
</dbReference>
<evidence type="ECO:0000256" key="2">
    <source>
        <dbReference type="ARBA" id="ARBA00023015"/>
    </source>
</evidence>
<evidence type="ECO:0000313" key="8">
    <source>
        <dbReference type="EMBL" id="SVS30010.1"/>
    </source>
</evidence>
<evidence type="ECO:0000313" key="14">
    <source>
        <dbReference type="Proteomes" id="UP000258673"/>
    </source>
</evidence>
<dbReference type="Gene3D" id="1.10.10.10">
    <property type="entry name" value="Winged helix-like DNA-binding domain superfamily/Winged helix DNA-binding domain"/>
    <property type="match status" value="1"/>
</dbReference>
<evidence type="ECO:0000313" key="12">
    <source>
        <dbReference type="Proteomes" id="UP000255518"/>
    </source>
</evidence>
<dbReference type="FunFam" id="1.10.10.10:FF:000001">
    <property type="entry name" value="LysR family transcriptional regulator"/>
    <property type="match status" value="1"/>
</dbReference>
<evidence type="ECO:0000256" key="1">
    <source>
        <dbReference type="ARBA" id="ARBA00009437"/>
    </source>
</evidence>